<protein>
    <submittedName>
        <fullName evidence="2">Uncharacterized protein</fullName>
    </submittedName>
</protein>
<evidence type="ECO:0000313" key="2">
    <source>
        <dbReference type="EMBL" id="MBF5059627.1"/>
    </source>
</evidence>
<organism evidence="2 3">
    <name type="scientific">Candidatus Neptunichlamydia vexilliferae</name>
    <dbReference type="NCBI Taxonomy" id="1651774"/>
    <lineage>
        <taxon>Bacteria</taxon>
        <taxon>Pseudomonadati</taxon>
        <taxon>Chlamydiota</taxon>
        <taxon>Chlamydiia</taxon>
        <taxon>Parachlamydiales</taxon>
        <taxon>Simkaniaceae</taxon>
        <taxon>Candidatus Neptunichlamydia</taxon>
    </lineage>
</organism>
<dbReference type="RefSeq" id="WP_194847928.1">
    <property type="nucleotide sequence ID" value="NZ_JAAEJV010000031.1"/>
</dbReference>
<sequence length="409" mass="45645">MSSLTSARSDYTSRGQDLILRAKQAGKGHFATMTVDGKVYYVVNIGEGGKFYPINPIEQQKVEALAQTLFAAHKALPSGASLEDVDYIDSEGFHYKDGKKTTHDAASLEGLSSGAKALRQKAFAMQQTWETTYESAGSEESKKKIVAQAKEEITKEIGELGISSSLTALSPALNEKDLKTLLKGTNEEIERHLTARHVWTALKGQIIPPEIVMIPQVSDLNSSSSSDDEQSSSINGKKKASSSLRTRNQKKKNRFLRRNHYSSSDQSIDTFKLGHRSKEDLDSLSSSSSDEATSLLQHSTSYSSRRRVSLYKEEKAQRYHKLLEAAKATDISKIKSRYDLDKNACYTAAKAIQEKKLGKLKKAELNAIKYFIETSKEDQSKYPHRSQNNVRFNELVNSLKNWGMPYKVL</sequence>
<comment type="caution">
    <text evidence="2">The sequence shown here is derived from an EMBL/GenBank/DDBJ whole genome shotgun (WGS) entry which is preliminary data.</text>
</comment>
<gene>
    <name evidence="2" type="ORF">NEPTK9_001143</name>
</gene>
<feature type="compositionally biased region" description="Basic residues" evidence="1">
    <location>
        <begin position="247"/>
        <end position="260"/>
    </location>
</feature>
<reference evidence="2 3" key="1">
    <citation type="submission" date="2020-01" db="EMBL/GenBank/DDBJ databases">
        <title>Draft genome sequence of Cand. Neptunochlamydia vexilliferae K9.</title>
        <authorList>
            <person name="Schulz F."/>
            <person name="Koestlbacher S."/>
            <person name="Wascher F."/>
            <person name="Pizzetti I."/>
            <person name="Horn M."/>
        </authorList>
    </citation>
    <scope>NUCLEOTIDE SEQUENCE [LARGE SCALE GENOMIC DNA]</scope>
    <source>
        <strain evidence="2 3">K9</strain>
    </source>
</reference>
<feature type="compositionally biased region" description="Low complexity" evidence="1">
    <location>
        <begin position="283"/>
        <end position="296"/>
    </location>
</feature>
<name>A0ABS0AZR7_9BACT</name>
<evidence type="ECO:0000256" key="1">
    <source>
        <dbReference type="SAM" id="MobiDB-lite"/>
    </source>
</evidence>
<keyword evidence="3" id="KW-1185">Reference proteome</keyword>
<evidence type="ECO:0000313" key="3">
    <source>
        <dbReference type="Proteomes" id="UP001194714"/>
    </source>
</evidence>
<accession>A0ABS0AZR7</accession>
<dbReference type="Proteomes" id="UP001194714">
    <property type="component" value="Unassembled WGS sequence"/>
</dbReference>
<feature type="region of interest" description="Disordered" evidence="1">
    <location>
        <begin position="219"/>
        <end position="269"/>
    </location>
</feature>
<feature type="region of interest" description="Disordered" evidence="1">
    <location>
        <begin position="280"/>
        <end position="299"/>
    </location>
</feature>
<proteinExistence type="predicted"/>
<dbReference type="EMBL" id="JAAEJV010000031">
    <property type="protein sequence ID" value="MBF5059627.1"/>
    <property type="molecule type" value="Genomic_DNA"/>
</dbReference>